<feature type="domain" description="HTH cro/C1-type" evidence="4">
    <location>
        <begin position="26"/>
        <end position="77"/>
    </location>
</feature>
<dbReference type="GO" id="GO:0003677">
    <property type="term" value="F:DNA binding"/>
    <property type="evidence" value="ECO:0007669"/>
    <property type="project" value="UniProtKB-KW"/>
</dbReference>
<sequence>MDDTSLEGATWFDAETTTFGDRVTGAREAAGLTQPELAKRLGVKVKTIRGWENDQSEPRANKLGTLAGILGVSMMWLLAGQGEGLDSPELTDPVDADVEKILIDLRQMRQEQVSLAERMGRIEKRLRAALGNP</sequence>
<keyword evidence="3" id="KW-0804">Transcription</keyword>
<dbReference type="CDD" id="cd00093">
    <property type="entry name" value="HTH_XRE"/>
    <property type="match status" value="1"/>
</dbReference>
<reference evidence="6 7" key="1">
    <citation type="submission" date="2021-07" db="EMBL/GenBank/DDBJ databases">
        <title>Karlodiniumbacter phycospheric gen. nov., sp. nov., a phycosphere bacterium isolated from karlodinium veneficum.</title>
        <authorList>
            <person name="Peng Y."/>
            <person name="Jiang L."/>
            <person name="Lee J."/>
        </authorList>
    </citation>
    <scope>NUCLEOTIDE SEQUENCE</scope>
    <source>
        <strain evidence="6 7">N5</strain>
    </source>
</reference>
<dbReference type="RefSeq" id="WP_068358791.1">
    <property type="nucleotide sequence ID" value="NZ_JAIMBW010000001.1"/>
</dbReference>
<dbReference type="Proteomes" id="UP000693972">
    <property type="component" value="Unassembled WGS sequence"/>
</dbReference>
<dbReference type="SUPFAM" id="SSF47413">
    <property type="entry name" value="lambda repressor-like DNA-binding domains"/>
    <property type="match status" value="1"/>
</dbReference>
<evidence type="ECO:0000313" key="5">
    <source>
        <dbReference type="EMBL" id="MBY4892498.1"/>
    </source>
</evidence>
<organism evidence="6">
    <name type="scientific">Gymnodinialimonas phycosphaerae</name>
    <dbReference type="NCBI Taxonomy" id="2841589"/>
    <lineage>
        <taxon>Bacteria</taxon>
        <taxon>Pseudomonadati</taxon>
        <taxon>Pseudomonadota</taxon>
        <taxon>Alphaproteobacteria</taxon>
        <taxon>Rhodobacterales</taxon>
        <taxon>Paracoccaceae</taxon>
        <taxon>Gymnodinialimonas</taxon>
    </lineage>
</organism>
<dbReference type="EMBL" id="CP078073">
    <property type="protein sequence ID" value="QXL89245.1"/>
    <property type="molecule type" value="Genomic_DNA"/>
</dbReference>
<dbReference type="PROSITE" id="PS50943">
    <property type="entry name" value="HTH_CROC1"/>
    <property type="match status" value="1"/>
</dbReference>
<evidence type="ECO:0000313" key="7">
    <source>
        <dbReference type="Proteomes" id="UP000693972"/>
    </source>
</evidence>
<dbReference type="Pfam" id="PF01381">
    <property type="entry name" value="HTH_3"/>
    <property type="match status" value="1"/>
</dbReference>
<keyword evidence="2" id="KW-0238">DNA-binding</keyword>
<name>A0A975TXR5_9RHOB</name>
<keyword evidence="7" id="KW-1185">Reference proteome</keyword>
<evidence type="ECO:0000256" key="1">
    <source>
        <dbReference type="ARBA" id="ARBA00023015"/>
    </source>
</evidence>
<evidence type="ECO:0000313" key="6">
    <source>
        <dbReference type="EMBL" id="QXL89245.1"/>
    </source>
</evidence>
<dbReference type="InterPro" id="IPR010982">
    <property type="entry name" value="Lambda_DNA-bd_dom_sf"/>
</dbReference>
<dbReference type="PANTHER" id="PTHR40661">
    <property type="match status" value="1"/>
</dbReference>
<proteinExistence type="predicted"/>
<dbReference type="AlphaFoldDB" id="A0A975TXR5"/>
<dbReference type="EMBL" id="JAIMBW010000001">
    <property type="protein sequence ID" value="MBY4892498.1"/>
    <property type="molecule type" value="Genomic_DNA"/>
</dbReference>
<gene>
    <name evidence="5" type="ORF">KUL25_06950</name>
    <name evidence="6" type="ORF">KUL25_06955</name>
</gene>
<accession>A0A975TXR5</accession>
<dbReference type="InterPro" id="IPR001387">
    <property type="entry name" value="Cro/C1-type_HTH"/>
</dbReference>
<evidence type="ECO:0000256" key="3">
    <source>
        <dbReference type="ARBA" id="ARBA00023163"/>
    </source>
</evidence>
<evidence type="ECO:0000256" key="2">
    <source>
        <dbReference type="ARBA" id="ARBA00023125"/>
    </source>
</evidence>
<dbReference type="PANTHER" id="PTHR40661:SF3">
    <property type="entry name" value="FELS-1 PROPHAGE TRANSCRIPTIONAL REGULATOR"/>
    <property type="match status" value="1"/>
</dbReference>
<dbReference type="SMART" id="SM00530">
    <property type="entry name" value="HTH_XRE"/>
    <property type="match status" value="1"/>
</dbReference>
<evidence type="ECO:0000259" key="4">
    <source>
        <dbReference type="PROSITE" id="PS50943"/>
    </source>
</evidence>
<dbReference type="Gene3D" id="1.10.260.40">
    <property type="entry name" value="lambda repressor-like DNA-binding domains"/>
    <property type="match status" value="1"/>
</dbReference>
<keyword evidence="1" id="KW-0805">Transcription regulation</keyword>
<protein>
    <submittedName>
        <fullName evidence="6">Helix-turn-helix domain-containing protein</fullName>
    </submittedName>
</protein>